<dbReference type="PANTHER" id="PTHR36966:SF1">
    <property type="entry name" value="REP-ASSOCIATED TYROSINE TRANSPOSASE"/>
    <property type="match status" value="1"/>
</dbReference>
<feature type="domain" description="Transposase IS200-like" evidence="2">
    <location>
        <begin position="114"/>
        <end position="253"/>
    </location>
</feature>
<keyword evidence="4" id="KW-1185">Reference proteome</keyword>
<evidence type="ECO:0000259" key="2">
    <source>
        <dbReference type="SMART" id="SM01321"/>
    </source>
</evidence>
<dbReference type="InterPro" id="IPR052715">
    <property type="entry name" value="RAYT_transposase"/>
</dbReference>
<dbReference type="Pfam" id="PF01797">
    <property type="entry name" value="Y1_Tnp"/>
    <property type="match status" value="1"/>
</dbReference>
<dbReference type="SMART" id="SM01321">
    <property type="entry name" value="Y1_Tnp"/>
    <property type="match status" value="1"/>
</dbReference>
<accession>A0ABV4RE45</accession>
<dbReference type="PANTHER" id="PTHR36966">
    <property type="entry name" value="REP-ASSOCIATED TYROSINE TRANSPOSASE"/>
    <property type="match status" value="1"/>
</dbReference>
<dbReference type="InterPro" id="IPR002686">
    <property type="entry name" value="Transposase_17"/>
</dbReference>
<evidence type="ECO:0000256" key="1">
    <source>
        <dbReference type="SAM" id="MobiDB-lite"/>
    </source>
</evidence>
<gene>
    <name evidence="3" type="ORF">ACD591_01455</name>
</gene>
<dbReference type="NCBIfam" id="NF047646">
    <property type="entry name" value="REP_Tyr_transpos"/>
    <property type="match status" value="1"/>
</dbReference>
<dbReference type="EMBL" id="JBGOGF010000001">
    <property type="protein sequence ID" value="MFA1769939.1"/>
    <property type="molecule type" value="Genomic_DNA"/>
</dbReference>
<evidence type="ECO:0000313" key="4">
    <source>
        <dbReference type="Proteomes" id="UP001570846"/>
    </source>
</evidence>
<sequence length="287" mass="33020">MGYSDEKRIKTNTPSALSALPDLPIRNFSVGDLSIPVPTLFSMGGQRGSGDPRQSGSGLVNPEQQQQQRLINPEQQLQQLNKTKSTLQQLQRSGYNRLSGSTVGFCMGIKNKIHEGYLYYLTLTVVDWVDVFTRPVYRHIIIDSLKFCQEKKGLEIYAWVLMSNHLHLIASAKEGFHLSNILRDFKKFTSRSLVEAIQKENESRKEWMLHRFQFPANVKSKVTNHQFWQEGNEAKEIHSNEFLQQKLNYIHQNPVRAEWVLEPEHYLYSSAQDYAGMPGLLKVLLPD</sequence>
<reference evidence="3 4" key="1">
    <citation type="submission" date="2024-08" db="EMBL/GenBank/DDBJ databases">
        <authorList>
            <person name="Wei W."/>
        </authorList>
    </citation>
    <scope>NUCLEOTIDE SEQUENCE [LARGE SCALE GENOMIC DNA]</scope>
    <source>
        <strain evidence="3 4">XU2</strain>
    </source>
</reference>
<feature type="compositionally biased region" description="Polar residues" evidence="1">
    <location>
        <begin position="52"/>
        <end position="68"/>
    </location>
</feature>
<name>A0ABV4RE45_9BACT</name>
<feature type="region of interest" description="Disordered" evidence="1">
    <location>
        <begin position="41"/>
        <end position="68"/>
    </location>
</feature>
<evidence type="ECO:0000313" key="3">
    <source>
        <dbReference type="EMBL" id="MFA1769939.1"/>
    </source>
</evidence>
<comment type="caution">
    <text evidence="3">The sequence shown here is derived from an EMBL/GenBank/DDBJ whole genome shotgun (WGS) entry which is preliminary data.</text>
</comment>
<organism evidence="3 4">
    <name type="scientific">Rufibacter glacialis</name>
    <dbReference type="NCBI Taxonomy" id="1259555"/>
    <lineage>
        <taxon>Bacteria</taxon>
        <taxon>Pseudomonadati</taxon>
        <taxon>Bacteroidota</taxon>
        <taxon>Cytophagia</taxon>
        <taxon>Cytophagales</taxon>
        <taxon>Hymenobacteraceae</taxon>
        <taxon>Rufibacter</taxon>
    </lineage>
</organism>
<dbReference type="InterPro" id="IPR036515">
    <property type="entry name" value="Transposase_17_sf"/>
</dbReference>
<dbReference type="Gene3D" id="3.30.70.1290">
    <property type="entry name" value="Transposase IS200-like"/>
    <property type="match status" value="1"/>
</dbReference>
<proteinExistence type="predicted"/>
<dbReference type="RefSeq" id="WP_225840710.1">
    <property type="nucleotide sequence ID" value="NZ_BMMG01000002.1"/>
</dbReference>
<dbReference type="Proteomes" id="UP001570846">
    <property type="component" value="Unassembled WGS sequence"/>
</dbReference>
<protein>
    <submittedName>
        <fullName evidence="3">Transposase</fullName>
    </submittedName>
</protein>
<dbReference type="SUPFAM" id="SSF143422">
    <property type="entry name" value="Transposase IS200-like"/>
    <property type="match status" value="1"/>
</dbReference>